<name>X0UN12_9ZZZZ</name>
<comment type="caution">
    <text evidence="2">The sequence shown here is derived from an EMBL/GenBank/DDBJ whole genome shotgun (WGS) entry which is preliminary data.</text>
</comment>
<evidence type="ECO:0000313" key="2">
    <source>
        <dbReference type="EMBL" id="GAG07030.1"/>
    </source>
</evidence>
<protein>
    <recommendedName>
        <fullName evidence="1">DUF58 domain-containing protein</fullName>
    </recommendedName>
</protein>
<dbReference type="AlphaFoldDB" id="X0UN12"/>
<accession>X0UN12</accession>
<dbReference type="EMBL" id="BARS01027014">
    <property type="protein sequence ID" value="GAG07030.1"/>
    <property type="molecule type" value="Genomic_DNA"/>
</dbReference>
<reference evidence="2" key="1">
    <citation type="journal article" date="2014" name="Front. Microbiol.">
        <title>High frequency of phylogenetically diverse reductive dehalogenase-homologous genes in deep subseafloor sedimentary metagenomes.</title>
        <authorList>
            <person name="Kawai M."/>
            <person name="Futagami T."/>
            <person name="Toyoda A."/>
            <person name="Takaki Y."/>
            <person name="Nishi S."/>
            <person name="Hori S."/>
            <person name="Arai W."/>
            <person name="Tsubouchi T."/>
            <person name="Morono Y."/>
            <person name="Uchiyama I."/>
            <person name="Ito T."/>
            <person name="Fujiyama A."/>
            <person name="Inagaki F."/>
            <person name="Takami H."/>
        </authorList>
    </citation>
    <scope>NUCLEOTIDE SEQUENCE</scope>
    <source>
        <strain evidence="2">Expedition CK06-06</strain>
    </source>
</reference>
<sequence length="219" mass="25210">MHLQNKGRSIHFLEIYDLLPDKVTIEKNSNYSILSLKEDEEITIKYEITCPIRGHYLIGPPQFRIRDYLGMFYKEKISDVSSDLTVIPQIEEISAISVKGKVNPYPGIMQTKRSGIGTEFFGIREYIPGDTFKRINWKSFARWNNLMVNEYELESTTDAIIILDARDIQNIGTITKNPLEYGIKAAVAVASHFLKRRDRVGLIVYGKSEGKLKWIYPES</sequence>
<organism evidence="2">
    <name type="scientific">marine sediment metagenome</name>
    <dbReference type="NCBI Taxonomy" id="412755"/>
    <lineage>
        <taxon>unclassified sequences</taxon>
        <taxon>metagenomes</taxon>
        <taxon>ecological metagenomes</taxon>
    </lineage>
</organism>
<dbReference type="Pfam" id="PF01882">
    <property type="entry name" value="DUF58"/>
    <property type="match status" value="1"/>
</dbReference>
<dbReference type="InterPro" id="IPR002881">
    <property type="entry name" value="DUF58"/>
</dbReference>
<dbReference type="PANTHER" id="PTHR34351">
    <property type="entry name" value="SLR1927 PROTEIN-RELATED"/>
    <property type="match status" value="1"/>
</dbReference>
<proteinExistence type="predicted"/>
<feature type="non-terminal residue" evidence="2">
    <location>
        <position position="219"/>
    </location>
</feature>
<gene>
    <name evidence="2" type="ORF">S01H1_42470</name>
</gene>
<feature type="domain" description="DUF58" evidence="1">
    <location>
        <begin position="123"/>
        <end position="208"/>
    </location>
</feature>
<evidence type="ECO:0000259" key="1">
    <source>
        <dbReference type="Pfam" id="PF01882"/>
    </source>
</evidence>